<evidence type="ECO:0000256" key="11">
    <source>
        <dbReference type="SAM" id="MobiDB-lite"/>
    </source>
</evidence>
<evidence type="ECO:0000256" key="3">
    <source>
        <dbReference type="ARBA" id="ARBA00004593"/>
    </source>
</evidence>
<keyword evidence="10" id="KW-0966">Cell projection</keyword>
<keyword evidence="15" id="KW-1185">Reference proteome</keyword>
<keyword evidence="4" id="KW-0964">Secreted</keyword>
<keyword evidence="5" id="KW-0272">Extracellular matrix</keyword>
<dbReference type="InterPro" id="IPR000082">
    <property type="entry name" value="SEA_dom"/>
</dbReference>
<dbReference type="InterPro" id="IPR039861">
    <property type="entry name" value="IMPG"/>
</dbReference>
<protein>
    <recommendedName>
        <fullName evidence="13">SEA domain-containing protein</fullName>
    </recommendedName>
</protein>
<gene>
    <name evidence="14" type="ORF">XENOCAPTIV_015304</name>
</gene>
<feature type="region of interest" description="Disordered" evidence="11">
    <location>
        <begin position="225"/>
        <end position="253"/>
    </location>
</feature>
<keyword evidence="7" id="KW-0732">Signal</keyword>
<dbReference type="EMBL" id="JAHRIN010042326">
    <property type="protein sequence ID" value="MEQ2205824.1"/>
    <property type="molecule type" value="Genomic_DNA"/>
</dbReference>
<name>A0ABV0RCF6_9TELE</name>
<dbReference type="SUPFAM" id="SSF82671">
    <property type="entry name" value="SEA domain"/>
    <property type="match status" value="1"/>
</dbReference>
<comment type="subcellular location">
    <subcellularLocation>
        <location evidence="2">Cell projection</location>
        <location evidence="2">Cilium</location>
        <location evidence="2">Photoreceptor outer segment</location>
    </subcellularLocation>
    <subcellularLocation>
        <location evidence="1">Photoreceptor inner segment</location>
    </subcellularLocation>
    <subcellularLocation>
        <location evidence="3">Secreted</location>
        <location evidence="3">Extracellular space</location>
        <location evidence="3">Extracellular matrix</location>
        <location evidence="3">Interphotoreceptor matrix</location>
    </subcellularLocation>
</comment>
<dbReference type="Proteomes" id="UP001434883">
    <property type="component" value="Unassembled WGS sequence"/>
</dbReference>
<dbReference type="PROSITE" id="PS50024">
    <property type="entry name" value="SEA"/>
    <property type="match status" value="1"/>
</dbReference>
<evidence type="ECO:0000256" key="6">
    <source>
        <dbReference type="ARBA" id="ARBA00022674"/>
    </source>
</evidence>
<proteinExistence type="predicted"/>
<evidence type="ECO:0000256" key="4">
    <source>
        <dbReference type="ARBA" id="ARBA00022525"/>
    </source>
</evidence>
<dbReference type="SMART" id="SM00200">
    <property type="entry name" value="SEA"/>
    <property type="match status" value="1"/>
</dbReference>
<keyword evidence="12" id="KW-1133">Transmembrane helix</keyword>
<organism evidence="14 15">
    <name type="scientific">Xenoophorus captivus</name>
    <dbReference type="NCBI Taxonomy" id="1517983"/>
    <lineage>
        <taxon>Eukaryota</taxon>
        <taxon>Metazoa</taxon>
        <taxon>Chordata</taxon>
        <taxon>Craniata</taxon>
        <taxon>Vertebrata</taxon>
        <taxon>Euteleostomi</taxon>
        <taxon>Actinopterygii</taxon>
        <taxon>Neopterygii</taxon>
        <taxon>Teleostei</taxon>
        <taxon>Neoteleostei</taxon>
        <taxon>Acanthomorphata</taxon>
        <taxon>Ovalentaria</taxon>
        <taxon>Atherinomorphae</taxon>
        <taxon>Cyprinodontiformes</taxon>
        <taxon>Goodeidae</taxon>
        <taxon>Xenoophorus</taxon>
    </lineage>
</organism>
<dbReference type="InterPro" id="IPR036364">
    <property type="entry name" value="SEA_dom_sf"/>
</dbReference>
<feature type="transmembrane region" description="Helical" evidence="12">
    <location>
        <begin position="703"/>
        <end position="727"/>
    </location>
</feature>
<reference evidence="14 15" key="1">
    <citation type="submission" date="2021-06" db="EMBL/GenBank/DDBJ databases">
        <authorList>
            <person name="Palmer J.M."/>
        </authorList>
    </citation>
    <scope>NUCLEOTIDE SEQUENCE [LARGE SCALE GENOMIC DNA]</scope>
    <source>
        <strain evidence="14 15">XC_2019</strain>
        <tissue evidence="14">Muscle</tissue>
    </source>
</reference>
<evidence type="ECO:0000256" key="7">
    <source>
        <dbReference type="ARBA" id="ARBA00022729"/>
    </source>
</evidence>
<evidence type="ECO:0000256" key="5">
    <source>
        <dbReference type="ARBA" id="ARBA00022530"/>
    </source>
</evidence>
<dbReference type="PANTHER" id="PTHR12199:SF4">
    <property type="entry name" value="INTERPHOTORECEPTOR MATRIX PROTEOGLYCAN 2"/>
    <property type="match status" value="1"/>
</dbReference>
<feature type="compositionally biased region" description="Low complexity" evidence="11">
    <location>
        <begin position="491"/>
        <end position="502"/>
    </location>
</feature>
<evidence type="ECO:0000259" key="13">
    <source>
        <dbReference type="PROSITE" id="PS50024"/>
    </source>
</evidence>
<evidence type="ECO:0000256" key="8">
    <source>
        <dbReference type="ARBA" id="ARBA00022737"/>
    </source>
</evidence>
<feature type="compositionally biased region" description="Acidic residues" evidence="11">
    <location>
        <begin position="108"/>
        <end position="117"/>
    </location>
</feature>
<evidence type="ECO:0000313" key="15">
    <source>
        <dbReference type="Proteomes" id="UP001434883"/>
    </source>
</evidence>
<keyword evidence="12" id="KW-0812">Transmembrane</keyword>
<keyword evidence="12" id="KW-0472">Membrane</keyword>
<dbReference type="Pfam" id="PF01390">
    <property type="entry name" value="SEA"/>
    <property type="match status" value="1"/>
</dbReference>
<comment type="caution">
    <text evidence="14">The sequence shown here is derived from an EMBL/GenBank/DDBJ whole genome shotgun (WGS) entry which is preliminary data.</text>
</comment>
<dbReference type="PANTHER" id="PTHR12199">
    <property type="entry name" value="INTERPHOTORECEPTOR MATRIX PROTEOGLYCAN"/>
    <property type="match status" value="1"/>
</dbReference>
<evidence type="ECO:0000256" key="2">
    <source>
        <dbReference type="ARBA" id="ARBA00004504"/>
    </source>
</evidence>
<evidence type="ECO:0000256" key="10">
    <source>
        <dbReference type="ARBA" id="ARBA00023273"/>
    </source>
</evidence>
<keyword evidence="8" id="KW-0677">Repeat</keyword>
<dbReference type="Gene3D" id="3.30.70.960">
    <property type="entry name" value="SEA domain"/>
    <property type="match status" value="1"/>
</dbReference>
<feature type="domain" description="SEA" evidence="13">
    <location>
        <begin position="561"/>
        <end position="674"/>
    </location>
</feature>
<evidence type="ECO:0000256" key="9">
    <source>
        <dbReference type="ARBA" id="ARBA00023180"/>
    </source>
</evidence>
<feature type="region of interest" description="Disordered" evidence="11">
    <location>
        <begin position="442"/>
        <end position="504"/>
    </location>
</feature>
<evidence type="ECO:0000256" key="12">
    <source>
        <dbReference type="SAM" id="Phobius"/>
    </source>
</evidence>
<keyword evidence="6" id="KW-0358">Heparin-binding</keyword>
<accession>A0ABV0RCF6</accession>
<keyword evidence="9" id="KW-0325">Glycoprotein</keyword>
<evidence type="ECO:0000256" key="1">
    <source>
        <dbReference type="ARBA" id="ARBA00004437"/>
    </source>
</evidence>
<evidence type="ECO:0000313" key="14">
    <source>
        <dbReference type="EMBL" id="MEQ2205824.1"/>
    </source>
</evidence>
<sequence length="758" mass="82702">MMDVHVSLYFTDGGNIEDEGFLLTISANAVDDHQVEDHTVGPEGPAVSIPPTVKAPTPSEATFDLGSGSGFSGDAQESYASFWETTETSHVNHDRGVNSQDVLPPPDLEMDTDDEIPAVEPPTTEIADLFEKGEESQGTAVSQVTTPASEQSFLDEHTEKPSLDKVLETPLSTVPQDLTVGQVLLPSTQETVTADLSVQTVEASGFHEDYSLIDPQTSAVPVMASSEPRSWTPADSGIRRQDSTESVEETTDRELEVQDVRVVSESTKEMRNEEVVVPEAPPTVDLPSFVEIQAVTVSEFSFETATGKPVQVEVLAEQSDPPLPEKRAPNKIEILEEQHLDTPYSTTAAPSAESPDHDLVVDQVIVVTTSTASLVPTLPAASELSISVEHSPEKDSPFTRVSNTVPEDEDLFHHEHLTHDEFTDVSTSSPSLDIAQSTSAVVEMKTEKAPTYSGERSSGASAPDQHLGTTPGEVSGELSRGEAVSSILPTPSSSQPQVNDSSSMEELQPFEYDFSDMPSIDVSIDLFQYGTGEADGESSGFSSEARGSDLEAFPLPARPGRALTVFFSLRVTNMAFSMNLFNKSSSEYKALEQRFQQLLVPYLQSNLNNFQNLEILNFRNGSIVVNSRMRFGKPVPQEVTNIIYLILEDFANTAYQTMNLAIDKYSLDVESGKRGSLCSLRCRVGENWWYRGEHCEEYVSEPLVVGIAIASVAGFLLVAGGIIFFLARTLREQYDGEDTEDPLRLIKSLNFRSLFSLM</sequence>
<feature type="region of interest" description="Disordered" evidence="11">
    <location>
        <begin position="90"/>
        <end position="119"/>
    </location>
</feature>
<feature type="region of interest" description="Disordered" evidence="11">
    <location>
        <begin position="38"/>
        <end position="75"/>
    </location>
</feature>